<accession>A0ACC0UH54</accession>
<evidence type="ECO:0000313" key="2">
    <source>
        <dbReference type="Proteomes" id="UP001207468"/>
    </source>
</evidence>
<name>A0ACC0UH54_9AGAM</name>
<reference evidence="1" key="1">
    <citation type="submission" date="2021-03" db="EMBL/GenBank/DDBJ databases">
        <title>Evolutionary priming and transition to the ectomycorrhizal habit in an iconic lineage of mushroom-forming fungi: is preadaptation a requirement?</title>
        <authorList>
            <consortium name="DOE Joint Genome Institute"/>
            <person name="Looney B.P."/>
            <person name="Miyauchi S."/>
            <person name="Morin E."/>
            <person name="Drula E."/>
            <person name="Courty P.E."/>
            <person name="Chicoki N."/>
            <person name="Fauchery L."/>
            <person name="Kohler A."/>
            <person name="Kuo A."/>
            <person name="LaButti K."/>
            <person name="Pangilinan J."/>
            <person name="Lipzen A."/>
            <person name="Riley R."/>
            <person name="Andreopoulos W."/>
            <person name="He G."/>
            <person name="Johnson J."/>
            <person name="Barry K.W."/>
            <person name="Grigoriev I.V."/>
            <person name="Nagy L."/>
            <person name="Hibbett D."/>
            <person name="Henrissat B."/>
            <person name="Matheny P.B."/>
            <person name="Labbe J."/>
            <person name="Martin A.F."/>
        </authorList>
    </citation>
    <scope>NUCLEOTIDE SEQUENCE</scope>
    <source>
        <strain evidence="1">BPL698</strain>
    </source>
</reference>
<sequence length="400" mass="42545">MGIQLDSPEEVIAFSPIDTIPDGPEDKPAPGPLLGTIGPFDLPELVSGAAAWSHFYIEEDKLSTDLPLRTIRLALRYGIRAFDTAPYYDNSEIVLGAALKALEPEFPRGAYKLVTKVGRYGPDRATGFDYSPAAIRRSVHRSLRRLHTSYLDVVYLHDVEFIAPCIAPRAEGNHASALGAEADAYGVAPEHDVRTAGDDELVLTALSTLRALQTEGLIRHVGICGLPLPALLRTALLVLQRTGRPLDAVQAYAHLTLQNGTLPPFAAALRARARVGQVLAASPLGMGLLAPPPAAPPAWHPAPGAVRAAAREAVGAVGPEVAAVAVAWSVRMAAAGDAAGPMPVVVGMVDLQEVHAAVAAWRWAKDEKRREELERKAAVAQAVFERAGTAGWTWPSGNWV</sequence>
<proteinExistence type="predicted"/>
<dbReference type="Proteomes" id="UP001207468">
    <property type="component" value="Unassembled WGS sequence"/>
</dbReference>
<protein>
    <submittedName>
        <fullName evidence="1">Aldo/keto reductase</fullName>
    </submittedName>
</protein>
<organism evidence="1 2">
    <name type="scientific">Russula earlei</name>
    <dbReference type="NCBI Taxonomy" id="71964"/>
    <lineage>
        <taxon>Eukaryota</taxon>
        <taxon>Fungi</taxon>
        <taxon>Dikarya</taxon>
        <taxon>Basidiomycota</taxon>
        <taxon>Agaricomycotina</taxon>
        <taxon>Agaricomycetes</taxon>
        <taxon>Russulales</taxon>
        <taxon>Russulaceae</taxon>
        <taxon>Russula</taxon>
    </lineage>
</organism>
<keyword evidence="2" id="KW-1185">Reference proteome</keyword>
<gene>
    <name evidence="1" type="ORF">F5148DRAFT_975883</name>
</gene>
<dbReference type="EMBL" id="JAGFNK010000030">
    <property type="protein sequence ID" value="KAI9510973.1"/>
    <property type="molecule type" value="Genomic_DNA"/>
</dbReference>
<evidence type="ECO:0000313" key="1">
    <source>
        <dbReference type="EMBL" id="KAI9510973.1"/>
    </source>
</evidence>
<comment type="caution">
    <text evidence="1">The sequence shown here is derived from an EMBL/GenBank/DDBJ whole genome shotgun (WGS) entry which is preliminary data.</text>
</comment>